<protein>
    <submittedName>
        <fullName evidence="2">Uncharacterized protein</fullName>
    </submittedName>
</protein>
<evidence type="ECO:0000256" key="1">
    <source>
        <dbReference type="SAM" id="Phobius"/>
    </source>
</evidence>
<evidence type="ECO:0000313" key="2">
    <source>
        <dbReference type="EMBL" id="AFC98896.1"/>
    </source>
</evidence>
<dbReference type="KEGG" id="mez:Mtc_0124"/>
<dbReference type="HOGENOM" id="CLU_3302704_0_0_2"/>
<feature type="transmembrane region" description="Helical" evidence="1">
    <location>
        <begin position="12"/>
        <end position="37"/>
    </location>
</feature>
<keyword evidence="1" id="KW-1133">Transmembrane helix</keyword>
<keyword evidence="1" id="KW-0812">Transmembrane</keyword>
<gene>
    <name evidence="2" type="ordered locus">Mtc_0124</name>
</gene>
<organism evidence="2 3">
    <name type="scientific">Methanocella conradii (strain DSM 24694 / JCM 17849 / CGMCC 1.5162 / HZ254)</name>
    <dbReference type="NCBI Taxonomy" id="1041930"/>
    <lineage>
        <taxon>Archaea</taxon>
        <taxon>Methanobacteriati</taxon>
        <taxon>Methanobacteriota</taxon>
        <taxon>Stenosarchaea group</taxon>
        <taxon>Methanomicrobia</taxon>
        <taxon>Methanocellales</taxon>
        <taxon>Methanocellaceae</taxon>
        <taxon>Methanocella</taxon>
    </lineage>
</organism>
<evidence type="ECO:0000313" key="3">
    <source>
        <dbReference type="Proteomes" id="UP000005233"/>
    </source>
</evidence>
<name>H8I6K4_METCZ</name>
<dbReference type="AlphaFoldDB" id="H8I6K4"/>
<reference evidence="2 3" key="1">
    <citation type="journal article" date="2012" name="J. Bacteriol.">
        <title>Complete genome sequence of a thermophilic methanogen, Methanocella conradii HZ254, isolated from Chinese rice field soil.</title>
        <authorList>
            <person name="Lu Z."/>
            <person name="Lu Y."/>
        </authorList>
    </citation>
    <scope>NUCLEOTIDE SEQUENCE [LARGE SCALE GENOMIC DNA]</scope>
    <source>
        <strain evidence="3">DSM 24694 / JCM 17849 / CGMCC 1.5162 / HZ254</strain>
    </source>
</reference>
<dbReference type="EMBL" id="CP003243">
    <property type="protein sequence ID" value="AFC98896.1"/>
    <property type="molecule type" value="Genomic_DNA"/>
</dbReference>
<keyword evidence="3" id="KW-1185">Reference proteome</keyword>
<sequence>MRNIYTMCVTSGILLFIGGFIAGAQMAALMFFIVMLLGH</sequence>
<accession>H8I6K4</accession>
<keyword evidence="1" id="KW-0472">Membrane</keyword>
<proteinExistence type="predicted"/>
<dbReference type="Proteomes" id="UP000005233">
    <property type="component" value="Chromosome"/>
</dbReference>
<dbReference type="STRING" id="1041930.Mtc_0124"/>